<dbReference type="SUPFAM" id="SSF52540">
    <property type="entry name" value="P-loop containing nucleoside triphosphate hydrolases"/>
    <property type="match status" value="1"/>
</dbReference>
<protein>
    <submittedName>
        <fullName evidence="1">DNA polymerase III subunit delta</fullName>
    </submittedName>
</protein>
<name>A0A3D8IM71_9HELI</name>
<dbReference type="InterPro" id="IPR027417">
    <property type="entry name" value="P-loop_NTPase"/>
</dbReference>
<dbReference type="Gene3D" id="3.40.50.300">
    <property type="entry name" value="P-loop containing nucleotide triphosphate hydrolases"/>
    <property type="match status" value="1"/>
</dbReference>
<dbReference type="Pfam" id="PF13177">
    <property type="entry name" value="DNA_pol3_delta2"/>
    <property type="match status" value="1"/>
</dbReference>
<proteinExistence type="predicted"/>
<keyword evidence="2" id="KW-1185">Reference proteome</keyword>
<accession>A0A3D8IM71</accession>
<dbReference type="NCBIfam" id="NF006296">
    <property type="entry name" value="PRK08485.1"/>
    <property type="match status" value="1"/>
</dbReference>
<dbReference type="OrthoDB" id="9811073at2"/>
<gene>
    <name evidence="1" type="ORF">CQA54_08530</name>
</gene>
<evidence type="ECO:0000313" key="1">
    <source>
        <dbReference type="EMBL" id="RDU65744.1"/>
    </source>
</evidence>
<evidence type="ECO:0000313" key="2">
    <source>
        <dbReference type="Proteomes" id="UP000256514"/>
    </source>
</evidence>
<comment type="caution">
    <text evidence="1">The sequence shown here is derived from an EMBL/GenBank/DDBJ whole genome shotgun (WGS) entry which is preliminary data.</text>
</comment>
<reference evidence="1 2" key="1">
    <citation type="submission" date="2018-04" db="EMBL/GenBank/DDBJ databases">
        <title>Novel Campyloabacter and Helicobacter Species and Strains.</title>
        <authorList>
            <person name="Mannion A.J."/>
            <person name="Shen Z."/>
            <person name="Fox J.G."/>
        </authorList>
    </citation>
    <scope>NUCLEOTIDE SEQUENCE [LARGE SCALE GENOMIC DNA]</scope>
    <source>
        <strain evidence="1 2">MIT 12-6600</strain>
    </source>
</reference>
<sequence>MGLFVGELHISAQPQEIVHNITATLQKGDYVIFHPTDSKGKELEFRIDDAREVIAQSYLASDRERFLILMAPSYSIEAQNALLKILEEPPQNVHFVLIVPSKNALLPTILSRLHIHIHKSKKTLSLFELDMKKLTLSAIYEFLRDCDRQSRSIQEIKDHIQALLFAVHTSGICLNRTELEAFDEAIALADSYTKESYIFLPLLLKIHKKQRGVR</sequence>
<dbReference type="EMBL" id="NXLT01000012">
    <property type="protein sequence ID" value="RDU65744.1"/>
    <property type="molecule type" value="Genomic_DNA"/>
</dbReference>
<dbReference type="Proteomes" id="UP000256514">
    <property type="component" value="Unassembled WGS sequence"/>
</dbReference>
<dbReference type="RefSeq" id="WP_115571660.1">
    <property type="nucleotide sequence ID" value="NZ_NXLT01000012.1"/>
</dbReference>
<organism evidence="1 2">
    <name type="scientific">Helicobacter equorum</name>
    <dbReference type="NCBI Taxonomy" id="361872"/>
    <lineage>
        <taxon>Bacteria</taxon>
        <taxon>Pseudomonadati</taxon>
        <taxon>Campylobacterota</taxon>
        <taxon>Epsilonproteobacteria</taxon>
        <taxon>Campylobacterales</taxon>
        <taxon>Helicobacteraceae</taxon>
        <taxon>Helicobacter</taxon>
    </lineage>
</organism>
<dbReference type="AlphaFoldDB" id="A0A3D8IM71"/>